<accession>A0ABK0LWD2</accession>
<evidence type="ECO:0000256" key="5">
    <source>
        <dbReference type="ARBA" id="ARBA00023136"/>
    </source>
</evidence>
<evidence type="ECO:0000313" key="12">
    <source>
        <dbReference type="Ensembl" id="ENSRNOP00000109766.1"/>
    </source>
</evidence>
<evidence type="ECO:0000256" key="1">
    <source>
        <dbReference type="ARBA" id="ARBA00004236"/>
    </source>
</evidence>
<evidence type="ECO:0000256" key="3">
    <source>
        <dbReference type="ARBA" id="ARBA00022729"/>
    </source>
</evidence>
<keyword evidence="9" id="KW-1279">T cell receptor</keyword>
<keyword evidence="6" id="KW-1015">Disulfide bond</keyword>
<evidence type="ECO:0000256" key="2">
    <source>
        <dbReference type="ARBA" id="ARBA00022475"/>
    </source>
</evidence>
<keyword evidence="5" id="KW-0472">Membrane</keyword>
<proteinExistence type="predicted"/>
<comment type="subunit">
    <text evidence="8">Alpha-beta TR is a heterodimer composed of an alpha and beta chain; disulfide-linked. The alpha-beta TR is associated with the transmembrane signaling CD3 coreceptor proteins to form the TR-CD3 (TcR or TCR). The assembly of alpha-beta TR heterodimers with CD3 occurs in the endoplasmic reticulum where a single alpha-beta TR heterodimer associates with one CD3D-CD3E heterodimer, one CD3G-CD3E heterodimer and one CD247 homodimer forming a stable octameric structure. CD3D-CD3E and CD3G-CD3E heterodimers preferentially associate with TR alpha and TR beta chains, respectively. The association of the CD247 homodimer is the last step of TcR assembly in the endoplasmic reticulum and is required for transport to the cell surface.</text>
</comment>
<sequence length="141" mass="15555">MGMLLQVLVGLLMFPAVWVNTQKLQQSPQSLTIQEGDELTMSCNSSSSLYALHWYRQGRDGGPIFLVTLQKGGDEKRKDKITAKLDKKMRQSFLSIQASQPSYAGTYLCAGSAQWSIDCRGLSPNLQLGHSCSDTGPLRQD</sequence>
<keyword evidence="13" id="KW-1185">Reference proteome</keyword>
<dbReference type="PANTHER" id="PTHR19339">
    <property type="entry name" value="T CELL RECEPTOR ALPHA VARIABLE 39"/>
    <property type="match status" value="1"/>
</dbReference>
<dbReference type="SUPFAM" id="SSF48726">
    <property type="entry name" value="Immunoglobulin"/>
    <property type="match status" value="1"/>
</dbReference>
<dbReference type="Pfam" id="PF07686">
    <property type="entry name" value="V-set"/>
    <property type="match status" value="1"/>
</dbReference>
<name>A0ABK0LWD2_RAT</name>
<dbReference type="InterPro" id="IPR003599">
    <property type="entry name" value="Ig_sub"/>
</dbReference>
<dbReference type="Proteomes" id="UP000002494">
    <property type="component" value="Chromosome 15"/>
</dbReference>
<protein>
    <recommendedName>
        <fullName evidence="11">Ig-like domain-containing protein</fullName>
    </recommendedName>
</protein>
<evidence type="ECO:0000256" key="8">
    <source>
        <dbReference type="ARBA" id="ARBA00038651"/>
    </source>
</evidence>
<feature type="signal peptide" evidence="10">
    <location>
        <begin position="1"/>
        <end position="19"/>
    </location>
</feature>
<keyword evidence="4" id="KW-1064">Adaptive immunity</keyword>
<evidence type="ECO:0000256" key="6">
    <source>
        <dbReference type="ARBA" id="ARBA00023157"/>
    </source>
</evidence>
<evidence type="ECO:0000259" key="11">
    <source>
        <dbReference type="PROSITE" id="PS50835"/>
    </source>
</evidence>
<feature type="domain" description="Ig-like" evidence="11">
    <location>
        <begin position="15"/>
        <end position="109"/>
    </location>
</feature>
<reference evidence="12" key="3">
    <citation type="submission" date="2025-09" db="UniProtKB">
        <authorList>
            <consortium name="Ensembl"/>
        </authorList>
    </citation>
    <scope>IDENTIFICATION</scope>
    <source>
        <strain evidence="12">Brown Norway</strain>
    </source>
</reference>
<dbReference type="InterPro" id="IPR051896">
    <property type="entry name" value="TCR_alpha_variable"/>
</dbReference>
<feature type="chain" id="PRO_5045153050" description="Ig-like domain-containing protein" evidence="10">
    <location>
        <begin position="20"/>
        <end position="141"/>
    </location>
</feature>
<evidence type="ECO:0000256" key="4">
    <source>
        <dbReference type="ARBA" id="ARBA00023130"/>
    </source>
</evidence>
<dbReference type="InterPro" id="IPR013783">
    <property type="entry name" value="Ig-like_fold"/>
</dbReference>
<reference evidence="12" key="2">
    <citation type="submission" date="2025-08" db="UniProtKB">
        <authorList>
            <consortium name="Ensembl"/>
        </authorList>
    </citation>
    <scope>IDENTIFICATION</scope>
    <source>
        <strain evidence="12">Brown Norway</strain>
    </source>
</reference>
<evidence type="ECO:0000313" key="13">
    <source>
        <dbReference type="Proteomes" id="UP000002494"/>
    </source>
</evidence>
<keyword evidence="9" id="KW-0391">Immunity</keyword>
<dbReference type="InterPro" id="IPR013106">
    <property type="entry name" value="Ig_V-set"/>
</dbReference>
<dbReference type="PROSITE" id="PS50835">
    <property type="entry name" value="IG_LIKE"/>
    <property type="match status" value="1"/>
</dbReference>
<dbReference type="Gene3D" id="2.60.40.10">
    <property type="entry name" value="Immunoglobulins"/>
    <property type="match status" value="1"/>
</dbReference>
<evidence type="ECO:0000256" key="9">
    <source>
        <dbReference type="ARBA" id="ARBA00043266"/>
    </source>
</evidence>
<dbReference type="SMART" id="SM00409">
    <property type="entry name" value="IG"/>
    <property type="match status" value="1"/>
</dbReference>
<dbReference type="PANTHER" id="PTHR19339:SF12">
    <property type="entry name" value="IG-LIKE DOMAIN-CONTAINING PROTEIN"/>
    <property type="match status" value="1"/>
</dbReference>
<dbReference type="InterPro" id="IPR036179">
    <property type="entry name" value="Ig-like_dom_sf"/>
</dbReference>
<evidence type="ECO:0000256" key="7">
    <source>
        <dbReference type="ARBA" id="ARBA00023180"/>
    </source>
</evidence>
<reference evidence="12" key="1">
    <citation type="submission" date="2024-01" db="EMBL/GenBank/DDBJ databases">
        <title>GRCr8: a new rat reference genome assembly contstructed from accurate long reads and long range scaffolding.</title>
        <authorList>
            <person name="Doris P.A."/>
            <person name="Kalbfleisch T."/>
            <person name="Li K."/>
            <person name="Howe K."/>
            <person name="Wood J."/>
        </authorList>
    </citation>
    <scope>NUCLEOTIDE SEQUENCE [LARGE SCALE GENOMIC DNA]</scope>
    <source>
        <strain evidence="12">Brown Norway</strain>
    </source>
</reference>
<dbReference type="SMART" id="SM00406">
    <property type="entry name" value="IGv"/>
    <property type="match status" value="1"/>
</dbReference>
<comment type="subcellular location">
    <subcellularLocation>
        <location evidence="1">Cell membrane</location>
    </subcellularLocation>
</comment>
<dbReference type="Ensembl" id="ENSRNOT00000172731.1">
    <property type="protein sequence ID" value="ENSRNOP00000109766.1"/>
    <property type="gene ID" value="ENSRNOG00000089630.1"/>
</dbReference>
<dbReference type="InterPro" id="IPR007110">
    <property type="entry name" value="Ig-like_dom"/>
</dbReference>
<keyword evidence="7" id="KW-0325">Glycoprotein</keyword>
<dbReference type="GeneTree" id="ENSGT00940000162840"/>
<evidence type="ECO:0000256" key="10">
    <source>
        <dbReference type="SAM" id="SignalP"/>
    </source>
</evidence>
<organism evidence="12 13">
    <name type="scientific">Rattus norvegicus</name>
    <name type="common">Rat</name>
    <dbReference type="NCBI Taxonomy" id="10116"/>
    <lineage>
        <taxon>Eukaryota</taxon>
        <taxon>Metazoa</taxon>
        <taxon>Chordata</taxon>
        <taxon>Craniata</taxon>
        <taxon>Vertebrata</taxon>
        <taxon>Euteleostomi</taxon>
        <taxon>Mammalia</taxon>
        <taxon>Eutheria</taxon>
        <taxon>Euarchontoglires</taxon>
        <taxon>Glires</taxon>
        <taxon>Rodentia</taxon>
        <taxon>Myomorpha</taxon>
        <taxon>Muroidea</taxon>
        <taxon>Muridae</taxon>
        <taxon>Murinae</taxon>
        <taxon>Rattus</taxon>
    </lineage>
</organism>
<keyword evidence="2" id="KW-1003">Cell membrane</keyword>
<keyword evidence="3 10" id="KW-0732">Signal</keyword>